<dbReference type="STRING" id="4572.M7ZQE7"/>
<dbReference type="InterPro" id="IPR005940">
    <property type="entry name" value="Anthranilate_Pribosyl_Tfrase"/>
</dbReference>
<evidence type="ECO:0000313" key="2">
    <source>
        <dbReference type="EMBL" id="EMS54550.1"/>
    </source>
</evidence>
<dbReference type="NCBIfam" id="TIGR01245">
    <property type="entry name" value="trpD"/>
    <property type="match status" value="1"/>
</dbReference>
<dbReference type="InterPro" id="IPR000312">
    <property type="entry name" value="Glycosyl_Trfase_fam3"/>
</dbReference>
<dbReference type="OMA" id="IRTFFNM"/>
<feature type="domain" description="Glycosyl transferase family 3" evidence="1">
    <location>
        <begin position="31"/>
        <end position="297"/>
    </location>
</feature>
<keyword evidence="2" id="KW-0328">Glycosyltransferase</keyword>
<reference evidence="2" key="1">
    <citation type="journal article" date="2013" name="Nature">
        <title>Draft genome of the wheat A-genome progenitor Triticum urartu.</title>
        <authorList>
            <person name="Ling H.Q."/>
            <person name="Zhao S."/>
            <person name="Liu D."/>
            <person name="Wang J."/>
            <person name="Sun H."/>
            <person name="Zhang C."/>
            <person name="Fan H."/>
            <person name="Li D."/>
            <person name="Dong L."/>
            <person name="Tao Y."/>
            <person name="Gao C."/>
            <person name="Wu H."/>
            <person name="Li Y."/>
            <person name="Cui Y."/>
            <person name="Guo X."/>
            <person name="Zheng S."/>
            <person name="Wang B."/>
            <person name="Yu K."/>
            <person name="Liang Q."/>
            <person name="Yang W."/>
            <person name="Lou X."/>
            <person name="Chen J."/>
            <person name="Feng M."/>
            <person name="Jian J."/>
            <person name="Zhang X."/>
            <person name="Luo G."/>
            <person name="Jiang Y."/>
            <person name="Liu J."/>
            <person name="Wang Z."/>
            <person name="Sha Y."/>
            <person name="Zhang B."/>
            <person name="Wu H."/>
            <person name="Tang D."/>
            <person name="Shen Q."/>
            <person name="Xue P."/>
            <person name="Zou S."/>
            <person name="Wang X."/>
            <person name="Liu X."/>
            <person name="Wang F."/>
            <person name="Yang Y."/>
            <person name="An X."/>
            <person name="Dong Z."/>
            <person name="Zhang K."/>
            <person name="Zhang X."/>
            <person name="Luo M.C."/>
            <person name="Dvorak J."/>
            <person name="Tong Y."/>
            <person name="Wang J."/>
            <person name="Yang H."/>
            <person name="Li Z."/>
            <person name="Wang D."/>
            <person name="Zhang A."/>
            <person name="Wang J."/>
        </authorList>
    </citation>
    <scope>NUCLEOTIDE SEQUENCE</scope>
</reference>
<dbReference type="GO" id="GO:0005829">
    <property type="term" value="C:cytosol"/>
    <property type="evidence" value="ECO:0007669"/>
    <property type="project" value="TreeGrafter"/>
</dbReference>
<name>M7ZQE7_TRIUA</name>
<proteinExistence type="predicted"/>
<dbReference type="GO" id="GO:0000162">
    <property type="term" value="P:L-tryptophan biosynthetic process"/>
    <property type="evidence" value="ECO:0007669"/>
    <property type="project" value="InterPro"/>
</dbReference>
<dbReference type="AlphaFoldDB" id="M7ZQE7"/>
<dbReference type="EMBL" id="KD181688">
    <property type="protein sequence ID" value="EMS54550.1"/>
    <property type="molecule type" value="Genomic_DNA"/>
</dbReference>
<dbReference type="PANTHER" id="PTHR43285">
    <property type="entry name" value="ANTHRANILATE PHOSPHORIBOSYLTRANSFERASE"/>
    <property type="match status" value="1"/>
</dbReference>
<dbReference type="PANTHER" id="PTHR43285:SF2">
    <property type="entry name" value="ANTHRANILATE PHOSPHORIBOSYLTRANSFERASE"/>
    <property type="match status" value="1"/>
</dbReference>
<protein>
    <submittedName>
        <fullName evidence="2">Anthranilate phosphoribosyltransferase, chloroplastic</fullName>
    </submittedName>
</protein>
<keyword evidence="2" id="KW-0808">Transferase</keyword>
<evidence type="ECO:0000259" key="1">
    <source>
        <dbReference type="Pfam" id="PF00591"/>
    </source>
</evidence>
<sequence>MTEGADSAVLQIVGLAKAMMNNCVLVEGLHDAVDIVGTGGDGADTVNISTGSTILAAAAGAKVAKQGSRASSSACGSADVLEALGVNIELGPEGIKRCVNEVGVGFMMSANYHPAMKIVRPVRKKLKIKTVFNILGPLLNPARVPYAVIGVYHENILIPLLTKITDTPTLNKQIVTKMAKAAQKFGMQRALVVHSKGLDEISPLGPGYILDVTPGKIEKMLFDPLDFGIPRCTLLDLKGGDPAFNAKVLQDVLAGQRGSIADALVLNAAASLLVSGKVKTLHEGVALAQETQRSGVAINTLESWIKVSNHQKIKRQAENKEASLLLKELFFAAHTFFVPSRLTLVTPEFS</sequence>
<dbReference type="Pfam" id="PF00591">
    <property type="entry name" value="Glycos_transf_3"/>
    <property type="match status" value="1"/>
</dbReference>
<dbReference type="SUPFAM" id="SSF52418">
    <property type="entry name" value="Nucleoside phosphorylase/phosphoribosyltransferase catalytic domain"/>
    <property type="match status" value="1"/>
</dbReference>
<dbReference type="Gene3D" id="3.40.1030.10">
    <property type="entry name" value="Nucleoside phosphorylase/phosphoribosyltransferase catalytic domain"/>
    <property type="match status" value="1"/>
</dbReference>
<gene>
    <name evidence="2" type="ORF">TRIUR3_06236</name>
</gene>
<accession>M7ZQE7</accession>
<organism evidence="2">
    <name type="scientific">Triticum urartu</name>
    <name type="common">Red wild einkorn</name>
    <name type="synonym">Crithodium urartu</name>
    <dbReference type="NCBI Taxonomy" id="4572"/>
    <lineage>
        <taxon>Eukaryota</taxon>
        <taxon>Viridiplantae</taxon>
        <taxon>Streptophyta</taxon>
        <taxon>Embryophyta</taxon>
        <taxon>Tracheophyta</taxon>
        <taxon>Spermatophyta</taxon>
        <taxon>Magnoliopsida</taxon>
        <taxon>Liliopsida</taxon>
        <taxon>Poales</taxon>
        <taxon>Poaceae</taxon>
        <taxon>BOP clade</taxon>
        <taxon>Pooideae</taxon>
        <taxon>Triticodae</taxon>
        <taxon>Triticeae</taxon>
        <taxon>Triticinae</taxon>
        <taxon>Triticum</taxon>
    </lineage>
</organism>
<dbReference type="GO" id="GO:0004048">
    <property type="term" value="F:anthranilate phosphoribosyltransferase activity"/>
    <property type="evidence" value="ECO:0007669"/>
    <property type="project" value="InterPro"/>
</dbReference>
<dbReference type="InterPro" id="IPR035902">
    <property type="entry name" value="Nuc_phospho_transferase"/>
</dbReference>
<dbReference type="eggNOG" id="KOG1438">
    <property type="taxonomic scope" value="Eukaryota"/>
</dbReference>